<organism evidence="1 2">
    <name type="scientific">Neophaeococcomyces mojaviensis</name>
    <dbReference type="NCBI Taxonomy" id="3383035"/>
    <lineage>
        <taxon>Eukaryota</taxon>
        <taxon>Fungi</taxon>
        <taxon>Dikarya</taxon>
        <taxon>Ascomycota</taxon>
        <taxon>Pezizomycotina</taxon>
        <taxon>Eurotiomycetes</taxon>
        <taxon>Chaetothyriomycetidae</taxon>
        <taxon>Chaetothyriales</taxon>
        <taxon>Chaetothyriales incertae sedis</taxon>
        <taxon>Neophaeococcomyces</taxon>
    </lineage>
</organism>
<name>A0ACC2ZU78_9EURO</name>
<comment type="caution">
    <text evidence="1">The sequence shown here is derived from an EMBL/GenBank/DDBJ whole genome shotgun (WGS) entry which is preliminary data.</text>
</comment>
<dbReference type="Proteomes" id="UP001172386">
    <property type="component" value="Unassembled WGS sequence"/>
</dbReference>
<evidence type="ECO:0000313" key="2">
    <source>
        <dbReference type="Proteomes" id="UP001172386"/>
    </source>
</evidence>
<keyword evidence="2" id="KW-1185">Reference proteome</keyword>
<reference evidence="1" key="1">
    <citation type="submission" date="2022-10" db="EMBL/GenBank/DDBJ databases">
        <title>Culturing micro-colonial fungi from biological soil crusts in the Mojave desert and describing Neophaeococcomyces mojavensis, and introducing the new genera and species Taxawa tesnikishii.</title>
        <authorList>
            <person name="Kurbessoian T."/>
            <person name="Stajich J.E."/>
        </authorList>
    </citation>
    <scope>NUCLEOTIDE SEQUENCE</scope>
    <source>
        <strain evidence="1">JES_112</strain>
    </source>
</reference>
<gene>
    <name evidence="1" type="ORF">H2198_009516</name>
</gene>
<dbReference type="EMBL" id="JAPDRQ010000274">
    <property type="protein sequence ID" value="KAJ9651198.1"/>
    <property type="molecule type" value="Genomic_DNA"/>
</dbReference>
<sequence>MSDQAVFDIDSFANGLVSDLGFVLALFGDLPTQQFLAMSLGWPDSIALAVGPIGILTIVVSAIRVAGYGWLKALIGRARESRAMAEVEVLSSTSDEVCEVWSGSQIVRATGKATMKEIIYRQTMTSTSTCALLYPSELMDLAEAVRDKHYKCEPPVEPSPTTDSELDAWQDEFLKGAPNLTLNTGGAVTPYIVRVLSAILGLVLQTAVIVAWGLTTYYWKYTRAGKFPPAYGFPCAVCGAIMTSLGLLLCGYVVENVTKERTYIPTSEIRAKGKESDYNVLRIQQHCVVGAQIFGSMMIENHKGNSSLRMSRRLNVDKRQGRYKFCTACGAALSVLGFFGQFIGLRTLHSSATLSQLGLMLVMTGVRSLLRGGLVRKPDSEPLAEDHELSDVALKLNKCSELKILEEAVSNMSSTDESDIRSPEHGPITGNSAARTFPPNTQLVEEQGNIRCLAYRVVRMRAALEQTTGWSEESSMWGRIVANAIEEVFRHVRDLINKKIAMAKSEISREWDLDVYLQARDGRRDYVKMAINPEQLVPNSNDNERTARTARIYSAILGLWHFALVRNLDKTRPENLLNFARVVGWQERNKHSASSISEWLRKATYGIEAYSLRDSLECQLLEKKKEFNSIIRFGSPVVGFARQFIR</sequence>
<evidence type="ECO:0000313" key="1">
    <source>
        <dbReference type="EMBL" id="KAJ9651198.1"/>
    </source>
</evidence>
<accession>A0ACC2ZU78</accession>
<proteinExistence type="predicted"/>
<protein>
    <submittedName>
        <fullName evidence="1">Uncharacterized protein</fullName>
    </submittedName>
</protein>